<dbReference type="OrthoDB" id="2142040at2759"/>
<accession>A0A9P6H946</accession>
<dbReference type="PANTHER" id="PTHR34706:SF1">
    <property type="entry name" value="VWFA DOMAIN-CONTAINING PROTEIN"/>
    <property type="match status" value="1"/>
</dbReference>
<reference evidence="2" key="2">
    <citation type="submission" date="2020-11" db="EMBL/GenBank/DDBJ databases">
        <authorList>
            <consortium name="DOE Joint Genome Institute"/>
            <person name="Kuo A."/>
            <person name="Miyauchi S."/>
            <person name="Kiss E."/>
            <person name="Drula E."/>
            <person name="Kohler A."/>
            <person name="Sanchez-Garcia M."/>
            <person name="Andreopoulos B."/>
            <person name="Barry K.W."/>
            <person name="Bonito G."/>
            <person name="Buee M."/>
            <person name="Carver A."/>
            <person name="Chen C."/>
            <person name="Cichocki N."/>
            <person name="Clum A."/>
            <person name="Culley D."/>
            <person name="Crous P.W."/>
            <person name="Fauchery L."/>
            <person name="Girlanda M."/>
            <person name="Hayes R."/>
            <person name="Keri Z."/>
            <person name="Labutti K."/>
            <person name="Lipzen A."/>
            <person name="Lombard V."/>
            <person name="Magnuson J."/>
            <person name="Maillard F."/>
            <person name="Morin E."/>
            <person name="Murat C."/>
            <person name="Nolan M."/>
            <person name="Ohm R."/>
            <person name="Pangilinan J."/>
            <person name="Pereira M."/>
            <person name="Perotto S."/>
            <person name="Peter M."/>
            <person name="Riley R."/>
            <person name="Sitrit Y."/>
            <person name="Stielow B."/>
            <person name="Szollosi G."/>
            <person name="Zifcakova L."/>
            <person name="Stursova M."/>
            <person name="Spatafora J.W."/>
            <person name="Tedersoo L."/>
            <person name="Vaario L.-M."/>
            <person name="Yamada A."/>
            <person name="Yan M."/>
            <person name="Wang P."/>
            <person name="Xu J."/>
            <person name="Bruns T."/>
            <person name="Baldrian P."/>
            <person name="Vilgalys R."/>
            <person name="Henrissat B."/>
            <person name="Grigoriev I.V."/>
            <person name="Hibbett D."/>
            <person name="Nagy L.G."/>
            <person name="Martin F.M."/>
        </authorList>
    </citation>
    <scope>NUCLEOTIDE SEQUENCE</scope>
    <source>
        <strain evidence="2">UH-Tt-Lm1</strain>
    </source>
</reference>
<dbReference type="SUPFAM" id="SSF53300">
    <property type="entry name" value="vWA-like"/>
    <property type="match status" value="1"/>
</dbReference>
<protein>
    <recommendedName>
        <fullName evidence="1">VWFA domain-containing protein</fullName>
    </recommendedName>
</protein>
<dbReference type="PROSITE" id="PS50234">
    <property type="entry name" value="VWFA"/>
    <property type="match status" value="1"/>
</dbReference>
<organism evidence="2 3">
    <name type="scientific">Thelephora terrestris</name>
    <dbReference type="NCBI Taxonomy" id="56493"/>
    <lineage>
        <taxon>Eukaryota</taxon>
        <taxon>Fungi</taxon>
        <taxon>Dikarya</taxon>
        <taxon>Basidiomycota</taxon>
        <taxon>Agaricomycotina</taxon>
        <taxon>Agaricomycetes</taxon>
        <taxon>Thelephorales</taxon>
        <taxon>Thelephoraceae</taxon>
        <taxon>Thelephora</taxon>
    </lineage>
</organism>
<dbReference type="Proteomes" id="UP000736335">
    <property type="component" value="Unassembled WGS sequence"/>
</dbReference>
<evidence type="ECO:0000313" key="2">
    <source>
        <dbReference type="EMBL" id="KAF9782213.1"/>
    </source>
</evidence>
<dbReference type="PANTHER" id="PTHR34706">
    <property type="entry name" value="SLR1338 PROTEIN"/>
    <property type="match status" value="1"/>
</dbReference>
<dbReference type="AlphaFoldDB" id="A0A9P6H946"/>
<evidence type="ECO:0000313" key="3">
    <source>
        <dbReference type="Proteomes" id="UP000736335"/>
    </source>
</evidence>
<gene>
    <name evidence="2" type="ORF">BJ322DRAFT_1074853</name>
</gene>
<dbReference type="InterPro" id="IPR002035">
    <property type="entry name" value="VWF_A"/>
</dbReference>
<comment type="caution">
    <text evidence="2">The sequence shown here is derived from an EMBL/GenBank/DDBJ whole genome shotgun (WGS) entry which is preliminary data.</text>
</comment>
<keyword evidence="3" id="KW-1185">Reference proteome</keyword>
<name>A0A9P6H946_9AGAM</name>
<dbReference type="EMBL" id="WIUZ02000012">
    <property type="protein sequence ID" value="KAF9782213.1"/>
    <property type="molecule type" value="Genomic_DNA"/>
</dbReference>
<proteinExistence type="predicted"/>
<dbReference type="InterPro" id="IPR036465">
    <property type="entry name" value="vWFA_dom_sf"/>
</dbReference>
<reference evidence="2" key="1">
    <citation type="journal article" date="2020" name="Nat. Commun.">
        <title>Large-scale genome sequencing of mycorrhizal fungi provides insights into the early evolution of symbiotic traits.</title>
        <authorList>
            <person name="Miyauchi S."/>
            <person name="Kiss E."/>
            <person name="Kuo A."/>
            <person name="Drula E."/>
            <person name="Kohler A."/>
            <person name="Sanchez-Garcia M."/>
            <person name="Morin E."/>
            <person name="Andreopoulos B."/>
            <person name="Barry K.W."/>
            <person name="Bonito G."/>
            <person name="Buee M."/>
            <person name="Carver A."/>
            <person name="Chen C."/>
            <person name="Cichocki N."/>
            <person name="Clum A."/>
            <person name="Culley D."/>
            <person name="Crous P.W."/>
            <person name="Fauchery L."/>
            <person name="Girlanda M."/>
            <person name="Hayes R.D."/>
            <person name="Keri Z."/>
            <person name="LaButti K."/>
            <person name="Lipzen A."/>
            <person name="Lombard V."/>
            <person name="Magnuson J."/>
            <person name="Maillard F."/>
            <person name="Murat C."/>
            <person name="Nolan M."/>
            <person name="Ohm R.A."/>
            <person name="Pangilinan J."/>
            <person name="Pereira M.F."/>
            <person name="Perotto S."/>
            <person name="Peter M."/>
            <person name="Pfister S."/>
            <person name="Riley R."/>
            <person name="Sitrit Y."/>
            <person name="Stielow J.B."/>
            <person name="Szollosi G."/>
            <person name="Zifcakova L."/>
            <person name="Stursova M."/>
            <person name="Spatafora J.W."/>
            <person name="Tedersoo L."/>
            <person name="Vaario L.M."/>
            <person name="Yamada A."/>
            <person name="Yan M."/>
            <person name="Wang P."/>
            <person name="Xu J."/>
            <person name="Bruns T."/>
            <person name="Baldrian P."/>
            <person name="Vilgalys R."/>
            <person name="Dunand C."/>
            <person name="Henrissat B."/>
            <person name="Grigoriev I.V."/>
            <person name="Hibbett D."/>
            <person name="Nagy L.G."/>
            <person name="Martin F.M."/>
        </authorList>
    </citation>
    <scope>NUCLEOTIDE SEQUENCE</scope>
    <source>
        <strain evidence="2">UH-Tt-Lm1</strain>
    </source>
</reference>
<dbReference type="Gene3D" id="3.40.50.410">
    <property type="entry name" value="von Willebrand factor, type A domain"/>
    <property type="match status" value="1"/>
</dbReference>
<feature type="domain" description="VWFA" evidence="1">
    <location>
        <begin position="24"/>
        <end position="213"/>
    </location>
</feature>
<sequence length="225" mass="25226">MSPAQPRNSKSSSEDVLQYLVNYDVIILMDDSGSMSLFNGSSKSLWDRAMEVMQKVTEVAMKYDTDGIEIQFLNSNEGRTVKSMEDVRSLFKQVKPSCMTPLGKRLDEICGAHLDKLKTSQPPPKRCLIIAITDGEPTDAPRVKSTIQRTANELHESRTPLTQLGIQFVQIGNCVAATKFLKELDDEFEKRDIVDTVPYDGVDLTPEQMVKILVGAINRRVDNEK</sequence>
<evidence type="ECO:0000259" key="1">
    <source>
        <dbReference type="PROSITE" id="PS50234"/>
    </source>
</evidence>